<dbReference type="InterPro" id="IPR036259">
    <property type="entry name" value="MFS_trans_sf"/>
</dbReference>
<feature type="transmembrane region" description="Helical" evidence="8">
    <location>
        <begin position="105"/>
        <end position="126"/>
    </location>
</feature>
<feature type="transmembrane region" description="Helical" evidence="8">
    <location>
        <begin position="168"/>
        <end position="188"/>
    </location>
</feature>
<dbReference type="NCBIfam" id="TIGR00710">
    <property type="entry name" value="efflux_Bcr_CflA"/>
    <property type="match status" value="1"/>
</dbReference>
<dbReference type="EMBL" id="BMFO01000001">
    <property type="protein sequence ID" value="GGF83913.1"/>
    <property type="molecule type" value="Genomic_DNA"/>
</dbReference>
<dbReference type="InterPro" id="IPR004812">
    <property type="entry name" value="Efflux_drug-R_Bcr/CmlA"/>
</dbReference>
<dbReference type="SUPFAM" id="SSF103473">
    <property type="entry name" value="MFS general substrate transporter"/>
    <property type="match status" value="1"/>
</dbReference>
<dbReference type="PANTHER" id="PTHR23502">
    <property type="entry name" value="MAJOR FACILITATOR SUPERFAMILY"/>
    <property type="match status" value="1"/>
</dbReference>
<feature type="transmembrane region" description="Helical" evidence="8">
    <location>
        <begin position="138"/>
        <end position="162"/>
    </location>
</feature>
<keyword evidence="3 8" id="KW-0813">Transport</keyword>
<feature type="transmembrane region" description="Helical" evidence="8">
    <location>
        <begin position="80"/>
        <end position="99"/>
    </location>
</feature>
<protein>
    <recommendedName>
        <fullName evidence="8">Bcr/CflA family efflux transporter</fullName>
    </recommendedName>
</protein>
<keyword evidence="8" id="KW-0997">Cell inner membrane</keyword>
<evidence type="ECO:0000256" key="4">
    <source>
        <dbReference type="ARBA" id="ARBA00022475"/>
    </source>
</evidence>
<dbReference type="Gene3D" id="1.20.1720.10">
    <property type="entry name" value="Multidrug resistance protein D"/>
    <property type="match status" value="1"/>
</dbReference>
<comment type="caution">
    <text evidence="10">The sequence shown here is derived from an EMBL/GenBank/DDBJ whole genome shotgun (WGS) entry which is preliminary data.</text>
</comment>
<dbReference type="PANTHER" id="PTHR23502:SF132">
    <property type="entry name" value="POLYAMINE TRANSPORTER 2-RELATED"/>
    <property type="match status" value="1"/>
</dbReference>
<dbReference type="InterPro" id="IPR020846">
    <property type="entry name" value="MFS_dom"/>
</dbReference>
<dbReference type="CDD" id="cd17320">
    <property type="entry name" value="MFS_MdfA_MDR_like"/>
    <property type="match status" value="1"/>
</dbReference>
<evidence type="ECO:0000313" key="11">
    <source>
        <dbReference type="Proteomes" id="UP000632858"/>
    </source>
</evidence>
<proteinExistence type="inferred from homology"/>
<evidence type="ECO:0000256" key="6">
    <source>
        <dbReference type="ARBA" id="ARBA00022989"/>
    </source>
</evidence>
<feature type="transmembrane region" description="Helical" evidence="8">
    <location>
        <begin position="377"/>
        <end position="396"/>
    </location>
</feature>
<dbReference type="GO" id="GO:0015385">
    <property type="term" value="F:sodium:proton antiporter activity"/>
    <property type="evidence" value="ECO:0007669"/>
    <property type="project" value="TreeGrafter"/>
</dbReference>
<feature type="transmembrane region" description="Helical" evidence="8">
    <location>
        <begin position="352"/>
        <end position="371"/>
    </location>
</feature>
<accession>A0A917FIG3</accession>
<dbReference type="GO" id="GO:1990961">
    <property type="term" value="P:xenobiotic detoxification by transmembrane export across the plasma membrane"/>
    <property type="evidence" value="ECO:0007669"/>
    <property type="project" value="InterPro"/>
</dbReference>
<dbReference type="AlphaFoldDB" id="A0A917FIG3"/>
<sequence>MSRAGNLAISRRRLAIILGLLAMVGPFAIDSIFPAFHALAVDLRVMDAAIQQTISVYLLGYAAMSLLHGALSDAFGRKPVILGGLALFLLASVGCAMAGSLQELLVYRFVQGLCAGVGLIVGRAVIRDVFDGDHAQRMMSLVSMIFSIAPAVAPIIGGFILVGSDWRGIFWFLVALSALMLAIVGSLLPESHPAAKRTPLHPVTLAKAYGGMLSSRPFRLLALTSTSLFGCLFLYIAAAPDYVMLHLRLDETQFGWFFVPTIAGMSVGAFLSGRLAGKVSASRLVAWGFAICLLSAVANLAYCLSTETLRLPWAVLPMTGFAFGIALVFPIVTIALLDLYPAIRGTASSMQAFIGLMGNALISGLLVPLLGKHPLHLAIAALLFVVAAIGIWLVYLRQPHAPPHSPAEPAAFEPTDEL</sequence>
<dbReference type="Proteomes" id="UP000632858">
    <property type="component" value="Unassembled WGS sequence"/>
</dbReference>
<dbReference type="PROSITE" id="PS50850">
    <property type="entry name" value="MFS"/>
    <property type="match status" value="1"/>
</dbReference>
<feature type="transmembrane region" description="Helical" evidence="8">
    <location>
        <begin position="254"/>
        <end position="272"/>
    </location>
</feature>
<evidence type="ECO:0000259" key="9">
    <source>
        <dbReference type="PROSITE" id="PS50850"/>
    </source>
</evidence>
<evidence type="ECO:0000256" key="7">
    <source>
        <dbReference type="ARBA" id="ARBA00023136"/>
    </source>
</evidence>
<name>A0A917FIG3_9GAMM</name>
<evidence type="ECO:0000256" key="5">
    <source>
        <dbReference type="ARBA" id="ARBA00022692"/>
    </source>
</evidence>
<keyword evidence="11" id="KW-1185">Reference proteome</keyword>
<evidence type="ECO:0000256" key="2">
    <source>
        <dbReference type="ARBA" id="ARBA00006236"/>
    </source>
</evidence>
<evidence type="ECO:0000256" key="3">
    <source>
        <dbReference type="ARBA" id="ARBA00022448"/>
    </source>
</evidence>
<keyword evidence="4" id="KW-1003">Cell membrane</keyword>
<feature type="domain" description="Major facilitator superfamily (MFS) profile" evidence="9">
    <location>
        <begin position="14"/>
        <end position="399"/>
    </location>
</feature>
<feature type="transmembrane region" description="Helical" evidence="8">
    <location>
        <begin position="50"/>
        <end position="68"/>
    </location>
</feature>
<evidence type="ECO:0000256" key="1">
    <source>
        <dbReference type="ARBA" id="ARBA00004651"/>
    </source>
</evidence>
<keyword evidence="7 8" id="KW-0472">Membrane</keyword>
<reference evidence="10" key="1">
    <citation type="journal article" date="2014" name="Int. J. Syst. Evol. Microbiol.">
        <title>Complete genome sequence of Corynebacterium casei LMG S-19264T (=DSM 44701T), isolated from a smear-ripened cheese.</title>
        <authorList>
            <consortium name="US DOE Joint Genome Institute (JGI-PGF)"/>
            <person name="Walter F."/>
            <person name="Albersmeier A."/>
            <person name="Kalinowski J."/>
            <person name="Ruckert C."/>
        </authorList>
    </citation>
    <scope>NUCLEOTIDE SEQUENCE</scope>
    <source>
        <strain evidence="10">CGMCC 1.12726</strain>
    </source>
</reference>
<evidence type="ECO:0000256" key="8">
    <source>
        <dbReference type="RuleBase" id="RU365088"/>
    </source>
</evidence>
<organism evidence="10 11">
    <name type="scientific">Arenimonas maotaiensis</name>
    <dbReference type="NCBI Taxonomy" id="1446479"/>
    <lineage>
        <taxon>Bacteria</taxon>
        <taxon>Pseudomonadati</taxon>
        <taxon>Pseudomonadota</taxon>
        <taxon>Gammaproteobacteria</taxon>
        <taxon>Lysobacterales</taxon>
        <taxon>Lysobacteraceae</taxon>
        <taxon>Arenimonas</taxon>
    </lineage>
</organism>
<gene>
    <name evidence="10" type="primary">bcr</name>
    <name evidence="10" type="ORF">GCM10010960_02500</name>
</gene>
<feature type="transmembrane region" description="Helical" evidence="8">
    <location>
        <begin position="314"/>
        <end position="340"/>
    </location>
</feature>
<keyword evidence="6 8" id="KW-1133">Transmembrane helix</keyword>
<keyword evidence="5 8" id="KW-0812">Transmembrane</keyword>
<dbReference type="InterPro" id="IPR011701">
    <property type="entry name" value="MFS"/>
</dbReference>
<dbReference type="GO" id="GO:0005886">
    <property type="term" value="C:plasma membrane"/>
    <property type="evidence" value="ECO:0007669"/>
    <property type="project" value="UniProtKB-SubCell"/>
</dbReference>
<evidence type="ECO:0000313" key="10">
    <source>
        <dbReference type="EMBL" id="GGF83913.1"/>
    </source>
</evidence>
<dbReference type="Pfam" id="PF07690">
    <property type="entry name" value="MFS_1"/>
    <property type="match status" value="1"/>
</dbReference>
<dbReference type="RefSeq" id="WP_188446923.1">
    <property type="nucleotide sequence ID" value="NZ_BMFO01000001.1"/>
</dbReference>
<dbReference type="GO" id="GO:0042910">
    <property type="term" value="F:xenobiotic transmembrane transporter activity"/>
    <property type="evidence" value="ECO:0007669"/>
    <property type="project" value="InterPro"/>
</dbReference>
<reference evidence="10" key="2">
    <citation type="submission" date="2020-09" db="EMBL/GenBank/DDBJ databases">
        <authorList>
            <person name="Sun Q."/>
            <person name="Zhou Y."/>
        </authorList>
    </citation>
    <scope>NUCLEOTIDE SEQUENCE</scope>
    <source>
        <strain evidence="10">CGMCC 1.12726</strain>
    </source>
</reference>
<comment type="caution">
    <text evidence="8">Lacks conserved residue(s) required for the propagation of feature annotation.</text>
</comment>
<feature type="transmembrane region" description="Helical" evidence="8">
    <location>
        <begin position="284"/>
        <end position="302"/>
    </location>
</feature>
<feature type="transmembrane region" description="Helical" evidence="8">
    <location>
        <begin position="220"/>
        <end position="239"/>
    </location>
</feature>
<comment type="similarity">
    <text evidence="2 8">Belongs to the major facilitator superfamily. Bcr/CmlA family.</text>
</comment>
<comment type="subcellular location">
    <subcellularLocation>
        <location evidence="8">Cell inner membrane</location>
        <topology evidence="8">Multi-pass membrane protein</topology>
    </subcellularLocation>
    <subcellularLocation>
        <location evidence="1">Cell membrane</location>
        <topology evidence="1">Multi-pass membrane protein</topology>
    </subcellularLocation>
</comment>